<protein>
    <submittedName>
        <fullName evidence="1">Uncharacterized protein</fullName>
    </submittedName>
</protein>
<reference evidence="1 2" key="1">
    <citation type="submission" date="2019-06" db="EMBL/GenBank/DDBJ databases">
        <authorList>
            <person name="Hertel R."/>
        </authorList>
    </citation>
    <scope>NUCLEOTIDE SEQUENCE [LARGE SCALE GENOMIC DNA]</scope>
</reference>
<dbReference type="EMBL" id="MN043729">
    <property type="protein sequence ID" value="QDP42985.1"/>
    <property type="molecule type" value="Genomic_DNA"/>
</dbReference>
<dbReference type="Proteomes" id="UP000317800">
    <property type="component" value="Segment"/>
</dbReference>
<sequence>MKYNEAKKTIQQLKAAGWSKHRPGFPFYHKKWKLGMLDYNQLLSFDEVVYSAFELDWILQKYEEKAEHNLRQAMSMYSTGGEI</sequence>
<name>A0A516KN28_9CAUD</name>
<evidence type="ECO:0000313" key="1">
    <source>
        <dbReference type="EMBL" id="QDP42985.1"/>
    </source>
</evidence>
<gene>
    <name evidence="1" type="ORF">Goe8_c02120</name>
</gene>
<organism evidence="1 2">
    <name type="scientific">Bacillus phage vB_BmeM-Goe8</name>
    <dbReference type="NCBI Taxonomy" id="2593638"/>
    <lineage>
        <taxon>Viruses</taxon>
        <taxon>Duplodnaviria</taxon>
        <taxon>Heunggongvirae</taxon>
        <taxon>Uroviricota</taxon>
        <taxon>Caudoviricetes</taxon>
        <taxon>Herelleviridae</taxon>
        <taxon>Bastillevirinae</taxon>
        <taxon>Goettingenvirus</taxon>
        <taxon>Goettingenvirus goe8</taxon>
    </lineage>
</organism>
<evidence type="ECO:0000313" key="2">
    <source>
        <dbReference type="Proteomes" id="UP000317800"/>
    </source>
</evidence>
<keyword evidence="2" id="KW-1185">Reference proteome</keyword>
<accession>A0A516KN28</accession>
<proteinExistence type="predicted"/>